<evidence type="ECO:0000313" key="1">
    <source>
        <dbReference type="EMBL" id="KAH9831117.1"/>
    </source>
</evidence>
<dbReference type="EMBL" id="RIBY02001224">
    <property type="protein sequence ID" value="KAH9831117.1"/>
    <property type="molecule type" value="Genomic_DNA"/>
</dbReference>
<dbReference type="AlphaFoldDB" id="A0A9W7SUT7"/>
<name>A0A9W7SUT7_9PEZI</name>
<evidence type="ECO:0000313" key="2">
    <source>
        <dbReference type="Proteomes" id="UP001138500"/>
    </source>
</evidence>
<comment type="caution">
    <text evidence="1">The sequence shown here is derived from an EMBL/GenBank/DDBJ whole genome shotgun (WGS) entry which is preliminary data.</text>
</comment>
<sequence>MTGVLQGFLQESSEVHCEELARRKGDMRWVGEACVDSKLLACEYDSTSGFVCQGGGGEEDGGEEG</sequence>
<accession>A0A9W7SUT7</accession>
<dbReference type="Proteomes" id="UP001138500">
    <property type="component" value="Unassembled WGS sequence"/>
</dbReference>
<gene>
    <name evidence="1" type="ORF">Tdes44962_MAKER02195</name>
</gene>
<reference evidence="1 2" key="2">
    <citation type="journal article" date="2021" name="Curr. Genet.">
        <title>Genetic response to nitrogen starvation in the aggressive Eucalyptus foliar pathogen Teratosphaeria destructans.</title>
        <authorList>
            <person name="Havenga M."/>
            <person name="Wingfield B.D."/>
            <person name="Wingfield M.J."/>
            <person name="Dreyer L.L."/>
            <person name="Roets F."/>
            <person name="Aylward J."/>
        </authorList>
    </citation>
    <scope>NUCLEOTIDE SEQUENCE [LARGE SCALE GENOMIC DNA]</scope>
    <source>
        <strain evidence="1">CMW44962</strain>
    </source>
</reference>
<organism evidence="1 2">
    <name type="scientific">Teratosphaeria destructans</name>
    <dbReference type="NCBI Taxonomy" id="418781"/>
    <lineage>
        <taxon>Eukaryota</taxon>
        <taxon>Fungi</taxon>
        <taxon>Dikarya</taxon>
        <taxon>Ascomycota</taxon>
        <taxon>Pezizomycotina</taxon>
        <taxon>Dothideomycetes</taxon>
        <taxon>Dothideomycetidae</taxon>
        <taxon>Mycosphaerellales</taxon>
        <taxon>Teratosphaeriaceae</taxon>
        <taxon>Teratosphaeria</taxon>
    </lineage>
</organism>
<proteinExistence type="predicted"/>
<keyword evidence="2" id="KW-1185">Reference proteome</keyword>
<reference evidence="1 2" key="1">
    <citation type="journal article" date="2018" name="IMA Fungus">
        <title>IMA Genome-F 10: Nine draft genome sequences of Claviceps purpurea s.lat., including C. arundinis, C. humidiphila, and C. cf. spartinae, pseudomolecules for the pitch canker pathogen Fusarium circinatum, draft genome of Davidsoniella eucalypti, Grosmannia galeiformis, Quambalaria eucalypti, and Teratosphaeria destructans.</title>
        <authorList>
            <person name="Wingfield B.D."/>
            <person name="Liu M."/>
            <person name="Nguyen H.D."/>
            <person name="Lane F.A."/>
            <person name="Morgan S.W."/>
            <person name="De Vos L."/>
            <person name="Wilken P.M."/>
            <person name="Duong T.A."/>
            <person name="Aylward J."/>
            <person name="Coetzee M.P."/>
            <person name="Dadej K."/>
            <person name="De Beer Z.W."/>
            <person name="Findlay W."/>
            <person name="Havenga M."/>
            <person name="Kolarik M."/>
            <person name="Menzies J.G."/>
            <person name="Naidoo K."/>
            <person name="Pochopski O."/>
            <person name="Shoukouhi P."/>
            <person name="Santana Q.C."/>
            <person name="Seifert K.A."/>
            <person name="Soal N."/>
            <person name="Steenkamp E.T."/>
            <person name="Tatham C.T."/>
            <person name="van der Nest M.A."/>
            <person name="Wingfield M.J."/>
        </authorList>
    </citation>
    <scope>NUCLEOTIDE SEQUENCE [LARGE SCALE GENOMIC DNA]</scope>
    <source>
        <strain evidence="1">CMW44962</strain>
    </source>
</reference>
<protein>
    <submittedName>
        <fullName evidence="1">Uncharacterized protein</fullName>
    </submittedName>
</protein>